<reference evidence="1" key="1">
    <citation type="submission" date="2020-03" db="EMBL/GenBank/DDBJ databases">
        <title>The deep terrestrial virosphere.</title>
        <authorList>
            <person name="Holmfeldt K."/>
            <person name="Nilsson E."/>
            <person name="Simone D."/>
            <person name="Lopez-Fernandez M."/>
            <person name="Wu X."/>
            <person name="de Brujin I."/>
            <person name="Lundin D."/>
            <person name="Andersson A."/>
            <person name="Bertilsson S."/>
            <person name="Dopson M."/>
        </authorList>
    </citation>
    <scope>NUCLEOTIDE SEQUENCE</scope>
    <source>
        <strain evidence="1">TM448A00880</strain>
        <strain evidence="2">TM448B01360</strain>
    </source>
</reference>
<evidence type="ECO:0000313" key="1">
    <source>
        <dbReference type="EMBL" id="QJA48225.1"/>
    </source>
</evidence>
<name>A0A6H1ZLT2_9ZZZZ</name>
<sequence length="389" mass="41300">MTNEYQEYLAQAGVGQAQGNEGRLLLDGSLFGLPNHWVWLDRNTGVLYAVNKATNEYDYRYFPDDPNRSNWPGEVPNISDPNWIVSAVGNTGVKAGMLGPEYWNDYTTVGGEAYAPEALSADTQARQARTAGFGATAQESLTEGARMAANAPAEQEKWKRIIKTEGSGSTGDANADAVLSNYANELGIPDATPMEILGGMQTAAEQGISIVDRTAYDEVVKANIGAAAPAWMAPTVSPGKFDIKAYRETQRRQKQAATTGRYTPGIMTRGREPAQQLTAGAPITTPRKYVPAGGGGYTAGWQNMTYDRGASAVRAKHQARTGQYGEVAFMPGVGWLRGGTPVKAVNVGIGGVQTPAPIVTPAAPIVTPAIPIVTPGGIIWPGEKEFPLP</sequence>
<gene>
    <name evidence="1" type="ORF">TM448A00880_0002</name>
    <name evidence="2" type="ORF">TM448B01360_0010</name>
</gene>
<evidence type="ECO:0000313" key="2">
    <source>
        <dbReference type="EMBL" id="QJH98654.1"/>
    </source>
</evidence>
<proteinExistence type="predicted"/>
<dbReference type="EMBL" id="MT144076">
    <property type="protein sequence ID" value="QJA48225.1"/>
    <property type="molecule type" value="Genomic_DNA"/>
</dbReference>
<protein>
    <submittedName>
        <fullName evidence="1">Uncharacterized protein</fullName>
    </submittedName>
</protein>
<dbReference type="AlphaFoldDB" id="A0A6H1ZLT2"/>
<dbReference type="EMBL" id="MT144745">
    <property type="protein sequence ID" value="QJH98654.1"/>
    <property type="molecule type" value="Genomic_DNA"/>
</dbReference>
<accession>A0A6H1ZLT2</accession>
<organism evidence="1">
    <name type="scientific">viral metagenome</name>
    <dbReference type="NCBI Taxonomy" id="1070528"/>
    <lineage>
        <taxon>unclassified sequences</taxon>
        <taxon>metagenomes</taxon>
        <taxon>organismal metagenomes</taxon>
    </lineage>
</organism>